<feature type="compositionally biased region" description="Basic and acidic residues" evidence="8">
    <location>
        <begin position="125"/>
        <end position="153"/>
    </location>
</feature>
<keyword evidence="2" id="KW-0217">Developmental protein</keyword>
<dbReference type="Proteomes" id="UP000887575">
    <property type="component" value="Unassembled WGS sequence"/>
</dbReference>
<dbReference type="PROSITE" id="PS51818">
    <property type="entry name" value="HOMEO_PROSPERO"/>
    <property type="match status" value="1"/>
</dbReference>
<dbReference type="GO" id="GO:0010001">
    <property type="term" value="P:glial cell differentiation"/>
    <property type="evidence" value="ECO:0007669"/>
    <property type="project" value="UniProtKB-ARBA"/>
</dbReference>
<evidence type="ECO:0000256" key="3">
    <source>
        <dbReference type="ARBA" id="ARBA00023015"/>
    </source>
</evidence>
<protein>
    <recommendedName>
        <fullName evidence="9">Prospero domain-containing protein</fullName>
    </recommendedName>
</protein>
<dbReference type="GO" id="GO:0000981">
    <property type="term" value="F:DNA-binding transcription factor activity, RNA polymerase II-specific"/>
    <property type="evidence" value="ECO:0007669"/>
    <property type="project" value="TreeGrafter"/>
</dbReference>
<keyword evidence="10" id="KW-1185">Reference proteome</keyword>
<dbReference type="InterPro" id="IPR039350">
    <property type="entry name" value="Prospero_homeodomain"/>
</dbReference>
<dbReference type="InterPro" id="IPR037131">
    <property type="entry name" value="Homeo_prospero_dom_sf"/>
</dbReference>
<name>A0AAF3E9Y4_9BILA</name>
<dbReference type="WBParaSite" id="MBELARI_LOCUS10714">
    <property type="protein sequence ID" value="MBELARI_LOCUS10714"/>
    <property type="gene ID" value="MBELARI_LOCUS10714"/>
</dbReference>
<evidence type="ECO:0000256" key="8">
    <source>
        <dbReference type="SAM" id="MobiDB-lite"/>
    </source>
</evidence>
<evidence type="ECO:0000256" key="5">
    <source>
        <dbReference type="ARBA" id="ARBA00023155"/>
    </source>
</evidence>
<feature type="region of interest" description="Disordered" evidence="8">
    <location>
        <begin position="51"/>
        <end position="76"/>
    </location>
</feature>
<dbReference type="GO" id="GO:0000978">
    <property type="term" value="F:RNA polymerase II cis-regulatory region sequence-specific DNA binding"/>
    <property type="evidence" value="ECO:0007669"/>
    <property type="project" value="TreeGrafter"/>
</dbReference>
<feature type="region of interest" description="Disordered" evidence="8">
    <location>
        <begin position="90"/>
        <end position="218"/>
    </location>
</feature>
<dbReference type="PANTHER" id="PTHR12198">
    <property type="entry name" value="HOMEOBOX PROTEIN PROSPERO/PROX-1/CEH-26"/>
    <property type="match status" value="1"/>
</dbReference>
<feature type="region of interest" description="Disordered" evidence="8">
    <location>
        <begin position="381"/>
        <end position="420"/>
    </location>
</feature>
<organism evidence="10 11">
    <name type="scientific">Mesorhabditis belari</name>
    <dbReference type="NCBI Taxonomy" id="2138241"/>
    <lineage>
        <taxon>Eukaryota</taxon>
        <taxon>Metazoa</taxon>
        <taxon>Ecdysozoa</taxon>
        <taxon>Nematoda</taxon>
        <taxon>Chromadorea</taxon>
        <taxon>Rhabditida</taxon>
        <taxon>Rhabditina</taxon>
        <taxon>Rhabditomorpha</taxon>
        <taxon>Rhabditoidea</taxon>
        <taxon>Rhabditidae</taxon>
        <taxon>Mesorhabditinae</taxon>
        <taxon>Mesorhabditis</taxon>
    </lineage>
</organism>
<dbReference type="SUPFAM" id="SSF46689">
    <property type="entry name" value="Homeodomain-like"/>
    <property type="match status" value="1"/>
</dbReference>
<dbReference type="FunFam" id="1.10.10.500:FF:000002">
    <property type="entry name" value="Prospero homeobox 3"/>
    <property type="match status" value="1"/>
</dbReference>
<dbReference type="GO" id="GO:0005634">
    <property type="term" value="C:nucleus"/>
    <property type="evidence" value="ECO:0007669"/>
    <property type="project" value="UniProtKB-SubCell"/>
</dbReference>
<comment type="subcellular location">
    <subcellularLocation>
        <location evidence="1">Nucleus</location>
    </subcellularLocation>
</comment>
<feature type="compositionally biased region" description="Basic and acidic residues" evidence="8">
    <location>
        <begin position="397"/>
        <end position="407"/>
    </location>
</feature>
<evidence type="ECO:0000256" key="7">
    <source>
        <dbReference type="ARBA" id="ARBA00023242"/>
    </source>
</evidence>
<evidence type="ECO:0000259" key="9">
    <source>
        <dbReference type="PROSITE" id="PS51818"/>
    </source>
</evidence>
<keyword evidence="4" id="KW-0238">DNA-binding</keyword>
<dbReference type="Gene3D" id="1.10.10.500">
    <property type="entry name" value="Homeo-prospero domain"/>
    <property type="match status" value="1"/>
</dbReference>
<accession>A0AAF3E9Y4</accession>
<dbReference type="PANTHER" id="PTHR12198:SF0">
    <property type="entry name" value="HOMEOBOX PROTEIN PROSPERO"/>
    <property type="match status" value="1"/>
</dbReference>
<keyword evidence="3" id="KW-0805">Transcription regulation</keyword>
<evidence type="ECO:0000256" key="2">
    <source>
        <dbReference type="ARBA" id="ARBA00022473"/>
    </source>
</evidence>
<evidence type="ECO:0000256" key="1">
    <source>
        <dbReference type="ARBA" id="ARBA00004123"/>
    </source>
</evidence>
<feature type="compositionally biased region" description="Acidic residues" evidence="8">
    <location>
        <begin position="195"/>
        <end position="211"/>
    </location>
</feature>
<feature type="compositionally biased region" description="Basic and acidic residues" evidence="8">
    <location>
        <begin position="179"/>
        <end position="194"/>
    </location>
</feature>
<keyword evidence="7" id="KW-0539">Nucleus</keyword>
<evidence type="ECO:0000313" key="10">
    <source>
        <dbReference type="Proteomes" id="UP000887575"/>
    </source>
</evidence>
<evidence type="ECO:0000256" key="4">
    <source>
        <dbReference type="ARBA" id="ARBA00023125"/>
    </source>
</evidence>
<feature type="compositionally biased region" description="Polar residues" evidence="8">
    <location>
        <begin position="408"/>
        <end position="420"/>
    </location>
</feature>
<evidence type="ECO:0000256" key="6">
    <source>
        <dbReference type="ARBA" id="ARBA00023163"/>
    </source>
</evidence>
<dbReference type="AlphaFoldDB" id="A0AAF3E9Y4"/>
<keyword evidence="5" id="KW-0371">Homeobox</keyword>
<dbReference type="InterPro" id="IPR009057">
    <property type="entry name" value="Homeodomain-like_sf"/>
</dbReference>
<evidence type="ECO:0000313" key="11">
    <source>
        <dbReference type="WBParaSite" id="MBELARI_LOCUS10714"/>
    </source>
</evidence>
<dbReference type="GO" id="GO:0048468">
    <property type="term" value="P:cell development"/>
    <property type="evidence" value="ECO:0007669"/>
    <property type="project" value="UniProtKB-ARBA"/>
</dbReference>
<feature type="domain" description="Prospero" evidence="9">
    <location>
        <begin position="462"/>
        <end position="620"/>
    </location>
</feature>
<proteinExistence type="predicted"/>
<keyword evidence="6" id="KW-0804">Transcription</keyword>
<dbReference type="Pfam" id="PF05044">
    <property type="entry name" value="HPD"/>
    <property type="match status" value="1"/>
</dbReference>
<dbReference type="InterPro" id="IPR023082">
    <property type="entry name" value="Homeo_prospero_dom"/>
</dbReference>
<sequence>MSSGLPSSVPLPTPFPNSSTHPLPFFNPLFNSTPFAAQLVLAHQQRLKLKRSRQRVDAGEPRNTYPRSLRDSSPINNSFQMEQLSSLFPWMNGKVNNDSEKDPEDEIDTEKSDFPAIDLCLSNNMKDESPEVEDSTKVDVENTSSEKIDDSVMERAGSGSSNHSSSSRRKCAQPQKNPITKEEGQEKDWERFELENENTDDPNDSLDGESGEGEKIDEKRGAETVSALQHHLNAPNKLTEMIEAQRRFCAMMENQKKLLASQSTPTEEKSVKLQNDVSKLAQSLKQELSDSLTVSIDKVISDWAAAMLQRMQAEAQAQQQAAQVQAQQQQPRNLLFPPNLFPPFGHPSAALGNPFAVPPGGIFPSTFPGFNPLAALNPGFRRGNNFDDDTPKRKRNKVTDSVRRIDHSSPSSARGSPQLSCTPSYFPPTMVGGHSLYGEDRGESPANSDDFSDCGFEGGAQSNMLSPMHLRKAKLMFFYTRYPNSTLLKTFFPDIRFNKNNTAQLVKWFSNFREFFYIQMEKYARNALSEGTTHREEIVVTKESDLFKQLNQHYNRNNHIQPPDRLVLVVQETLREFFSAIQLGKDVEPSWKKTIYKVIQPLDDPIPEYFKDPNFLERLE</sequence>
<reference evidence="11" key="1">
    <citation type="submission" date="2024-02" db="UniProtKB">
        <authorList>
            <consortium name="WormBaseParasite"/>
        </authorList>
    </citation>
    <scope>IDENTIFICATION</scope>
</reference>